<keyword evidence="2" id="KW-1185">Reference proteome</keyword>
<dbReference type="Proteomes" id="UP001176059">
    <property type="component" value="Unassembled WGS sequence"/>
</dbReference>
<reference evidence="1" key="2">
    <citation type="journal article" date="2023" name="Proc. Natl. Acad. Sci. U.S.A.">
        <title>A global phylogenomic analysis of the shiitake genus Lentinula.</title>
        <authorList>
            <person name="Sierra-Patev S."/>
            <person name="Min B."/>
            <person name="Naranjo-Ortiz M."/>
            <person name="Looney B."/>
            <person name="Konkel Z."/>
            <person name="Slot J.C."/>
            <person name="Sakamoto Y."/>
            <person name="Steenwyk J.L."/>
            <person name="Rokas A."/>
            <person name="Carro J."/>
            <person name="Camarero S."/>
            <person name="Ferreira P."/>
            <person name="Molpeceres G."/>
            <person name="Ruiz-Duenas F.J."/>
            <person name="Serrano A."/>
            <person name="Henrissat B."/>
            <person name="Drula E."/>
            <person name="Hughes K.W."/>
            <person name="Mata J.L."/>
            <person name="Ishikawa N.K."/>
            <person name="Vargas-Isla R."/>
            <person name="Ushijima S."/>
            <person name="Smith C.A."/>
            <person name="Donoghue J."/>
            <person name="Ahrendt S."/>
            <person name="Andreopoulos W."/>
            <person name="He G."/>
            <person name="LaButti K."/>
            <person name="Lipzen A."/>
            <person name="Ng V."/>
            <person name="Riley R."/>
            <person name="Sandor L."/>
            <person name="Barry K."/>
            <person name="Martinez A.T."/>
            <person name="Xiao Y."/>
            <person name="Gibbons J.G."/>
            <person name="Terashima K."/>
            <person name="Grigoriev I.V."/>
            <person name="Hibbett D."/>
        </authorList>
    </citation>
    <scope>NUCLEOTIDE SEQUENCE</scope>
    <source>
        <strain evidence="1">ET3784</strain>
    </source>
</reference>
<evidence type="ECO:0000313" key="2">
    <source>
        <dbReference type="Proteomes" id="UP001176059"/>
    </source>
</evidence>
<organism evidence="1 2">
    <name type="scientific">Lentinula guzmanii</name>
    <dbReference type="NCBI Taxonomy" id="2804957"/>
    <lineage>
        <taxon>Eukaryota</taxon>
        <taxon>Fungi</taxon>
        <taxon>Dikarya</taxon>
        <taxon>Basidiomycota</taxon>
        <taxon>Agaricomycotina</taxon>
        <taxon>Agaricomycetes</taxon>
        <taxon>Agaricomycetidae</taxon>
        <taxon>Agaricales</taxon>
        <taxon>Marasmiineae</taxon>
        <taxon>Omphalotaceae</taxon>
        <taxon>Lentinula</taxon>
    </lineage>
</organism>
<name>A0AA38MWE0_9AGAR</name>
<protein>
    <submittedName>
        <fullName evidence="1">Uncharacterized protein</fullName>
    </submittedName>
</protein>
<dbReference type="AlphaFoldDB" id="A0AA38MWE0"/>
<dbReference type="EMBL" id="JANVFO010000070">
    <property type="protein sequence ID" value="KAJ3718113.1"/>
    <property type="molecule type" value="Genomic_DNA"/>
</dbReference>
<reference evidence="1" key="1">
    <citation type="submission" date="2022-08" db="EMBL/GenBank/DDBJ databases">
        <authorList>
            <consortium name="DOE Joint Genome Institute"/>
            <person name="Min B."/>
            <person name="Sierra-Patev S."/>
            <person name="Naranjo-Ortiz M."/>
            <person name="Looney B."/>
            <person name="Konkel Z."/>
            <person name="Slot J.C."/>
            <person name="Sakamoto Y."/>
            <person name="Steenwyk J.L."/>
            <person name="Rokas A."/>
            <person name="Carro J."/>
            <person name="Camarero S."/>
            <person name="Ferreira P."/>
            <person name="Molpeceres G."/>
            <person name="Ruiz-duenas F.J."/>
            <person name="Serrano A."/>
            <person name="Henrissat B."/>
            <person name="Drula E."/>
            <person name="Hughes K.W."/>
            <person name="Mata J.L."/>
            <person name="Ishikawa N.K."/>
            <person name="Vargas-Isla R."/>
            <person name="Ushijima S."/>
            <person name="Smith C.A."/>
            <person name="Ahrendt S."/>
            <person name="Andreopoulos W."/>
            <person name="He G."/>
            <person name="LaButti K."/>
            <person name="Lipzen A."/>
            <person name="Ng V."/>
            <person name="Riley R."/>
            <person name="Sandor L."/>
            <person name="Barry K."/>
            <person name="Martinez A.T."/>
            <person name="Xiao Y."/>
            <person name="Gibbons J.G."/>
            <person name="Terashima K."/>
            <person name="Hibbett D.S."/>
            <person name="Grigoriev I.V."/>
        </authorList>
    </citation>
    <scope>NUCLEOTIDE SEQUENCE</scope>
    <source>
        <strain evidence="1">ET3784</strain>
    </source>
</reference>
<proteinExistence type="predicted"/>
<evidence type="ECO:0000313" key="1">
    <source>
        <dbReference type="EMBL" id="KAJ3718113.1"/>
    </source>
</evidence>
<comment type="caution">
    <text evidence="1">The sequence shown here is derived from an EMBL/GenBank/DDBJ whole genome shotgun (WGS) entry which is preliminary data.</text>
</comment>
<sequence>MFSTVTSTSTRLLRVFQHNTYGSIRVIARPLSNAQDSSTRQLTPQTAAHVAALPPTPSRPTSRPTPWLKPLEMLQYLVPLDSSIPWKLHTANALLRRNGIPSKNLPVGNGLFFLGSYYFSDVAGAYEFAEEVKKISREEMHDPSFMRINEQASHHQDGKRTDAETGNKKPAQVYIRINTHEAYIPNEILDLRLGTPAQDVTPFPEKLEIPGITMRDVRFVMLVDKLFRDRFLPLASESDSDFQPTDDNKTGLVSLVYPPQVHANIDSRSHLKMIEKLASSIQKSDTSESIPAESIQRLAGLISSIFRHRFCPCCGLPHRLTECPVRFEYPPTTEQLCKHCKKEGHWSSDYSKLQDALPTAHKELRLRTWTQLNHDDGGHLGNNNAMYAAVKRYLRGNIGRYYLRKS</sequence>
<accession>A0AA38MWE0</accession>
<gene>
    <name evidence="1" type="ORF">DFJ43DRAFT_1141588</name>
</gene>